<feature type="chain" id="PRO_5044763622" description="EF-hand domain-containing protein" evidence="2">
    <location>
        <begin position="21"/>
        <end position="625"/>
    </location>
</feature>
<dbReference type="InterPro" id="IPR011992">
    <property type="entry name" value="EF-hand-dom_pair"/>
</dbReference>
<reference evidence="4 5" key="1">
    <citation type="submission" date="2024-11" db="EMBL/GenBank/DDBJ databases">
        <title>Chromosome-level genome assembly of the freshwater bivalve Anodonta woodiana.</title>
        <authorList>
            <person name="Chen X."/>
        </authorList>
    </citation>
    <scope>NUCLEOTIDE SEQUENCE [LARGE SCALE GENOMIC DNA]</scope>
    <source>
        <strain evidence="4">MN2024</strain>
        <tissue evidence="4">Gills</tissue>
    </source>
</reference>
<protein>
    <recommendedName>
        <fullName evidence="3">EF-hand domain-containing protein</fullName>
    </recommendedName>
</protein>
<feature type="region of interest" description="Disordered" evidence="1">
    <location>
        <begin position="577"/>
        <end position="625"/>
    </location>
</feature>
<feature type="compositionally biased region" description="Acidic residues" evidence="1">
    <location>
        <begin position="611"/>
        <end position="625"/>
    </location>
</feature>
<accession>A0ABD3UWU8</accession>
<dbReference type="SUPFAM" id="SSF47473">
    <property type="entry name" value="EF-hand"/>
    <property type="match status" value="1"/>
</dbReference>
<name>A0ABD3UWU8_SINWO</name>
<dbReference type="Gene3D" id="1.10.238.10">
    <property type="entry name" value="EF-hand"/>
    <property type="match status" value="1"/>
</dbReference>
<sequence length="625" mass="65673">MKVVIKLVALLLYLILAAMAAPKGKRKEVGGENDDAEAIATGGEGKDDEAGEQGKVGKVWKMGEMGEAGDQGAMGEAWVVGEMGEEQGVTEGGEAGVEGGNAVTVKLPNYTVRLQPPIVVTPTNEEPKATDFVTEADTIKQKAGVSSSVLPEVAPSTPETSIMLQVTTDDFSYLDQNGDGFLDYKEVFLGQNNANPVYLNAAFQISDKNFDGVVDKREFFRHPLSWGRVVAEKQFFAKDISTSGSGTSETLTSQLDVTPTAEQTYTASRDGTSPPLPEDNVTTIVPSAEQNTTVLTAVDQQPSGPTDTSTRAHVSVIDQANGSQSVALPKVTQRQKEVANGKAGSQVGSESEAGTGSVIGNRTGYMARDCRRRTGVVSNGNQTTASKEEAVAGSTGGQTGMATGQTDQKRTGAESSGGQPSGVSGSVGCQGQRGGYDQKNGQAGFGGAAGRHAVTVTGKTGGLAKSHGVQHRTKAVTHTTGVQSGVSVHPSGKFHGRTVAHCHPQTAPVSWPVKAQGHAGPQYHRWDGHKWIKTVVEQEAALEVGSSFYGKPNVGEYNGIAKSAGMEKKYLPDLRKVGTEAAVQSEEEEEEESRNEAKDNSNKNGKGNGDNESDDIEDNDEMDIK</sequence>
<feature type="compositionally biased region" description="Polar residues" evidence="1">
    <location>
        <begin position="254"/>
        <end position="271"/>
    </location>
</feature>
<feature type="region of interest" description="Disordered" evidence="1">
    <location>
        <begin position="25"/>
        <end position="52"/>
    </location>
</feature>
<organism evidence="4 5">
    <name type="scientific">Sinanodonta woodiana</name>
    <name type="common">Chinese pond mussel</name>
    <name type="synonym">Anodonta woodiana</name>
    <dbReference type="NCBI Taxonomy" id="1069815"/>
    <lineage>
        <taxon>Eukaryota</taxon>
        <taxon>Metazoa</taxon>
        <taxon>Spiralia</taxon>
        <taxon>Lophotrochozoa</taxon>
        <taxon>Mollusca</taxon>
        <taxon>Bivalvia</taxon>
        <taxon>Autobranchia</taxon>
        <taxon>Heteroconchia</taxon>
        <taxon>Palaeoheterodonta</taxon>
        <taxon>Unionida</taxon>
        <taxon>Unionoidea</taxon>
        <taxon>Unionidae</taxon>
        <taxon>Unioninae</taxon>
        <taxon>Sinanodonta</taxon>
    </lineage>
</organism>
<feature type="domain" description="EF-hand" evidence="3">
    <location>
        <begin position="169"/>
        <end position="186"/>
    </location>
</feature>
<dbReference type="Pfam" id="PF13202">
    <property type="entry name" value="EF-hand_5"/>
    <property type="match status" value="2"/>
</dbReference>
<evidence type="ECO:0000313" key="5">
    <source>
        <dbReference type="Proteomes" id="UP001634394"/>
    </source>
</evidence>
<feature type="compositionally biased region" description="Polar residues" evidence="1">
    <location>
        <begin position="346"/>
        <end position="360"/>
    </location>
</feature>
<evidence type="ECO:0000259" key="3">
    <source>
        <dbReference type="Pfam" id="PF13202"/>
    </source>
</evidence>
<dbReference type="AlphaFoldDB" id="A0ABD3UWU8"/>
<feature type="region of interest" description="Disordered" evidence="1">
    <location>
        <begin position="461"/>
        <end position="487"/>
    </location>
</feature>
<proteinExistence type="predicted"/>
<feature type="compositionally biased region" description="Low complexity" evidence="1">
    <location>
        <begin position="241"/>
        <end position="253"/>
    </location>
</feature>
<feature type="compositionally biased region" description="Polar residues" evidence="1">
    <location>
        <begin position="476"/>
        <end position="486"/>
    </location>
</feature>
<feature type="domain" description="EF-hand" evidence="3">
    <location>
        <begin position="199"/>
        <end position="219"/>
    </location>
</feature>
<feature type="signal peptide" evidence="2">
    <location>
        <begin position="1"/>
        <end position="20"/>
    </location>
</feature>
<dbReference type="Proteomes" id="UP001634394">
    <property type="component" value="Unassembled WGS sequence"/>
</dbReference>
<comment type="caution">
    <text evidence="4">The sequence shown here is derived from an EMBL/GenBank/DDBJ whole genome shotgun (WGS) entry which is preliminary data.</text>
</comment>
<evidence type="ECO:0000256" key="2">
    <source>
        <dbReference type="SAM" id="SignalP"/>
    </source>
</evidence>
<feature type="region of interest" description="Disordered" evidence="1">
    <location>
        <begin position="325"/>
        <end position="435"/>
    </location>
</feature>
<gene>
    <name evidence="4" type="ORF">ACJMK2_016362</name>
</gene>
<dbReference type="InterPro" id="IPR002048">
    <property type="entry name" value="EF_hand_dom"/>
</dbReference>
<keyword evidence="5" id="KW-1185">Reference proteome</keyword>
<feature type="compositionally biased region" description="Low complexity" evidence="1">
    <location>
        <begin position="416"/>
        <end position="430"/>
    </location>
</feature>
<feature type="region of interest" description="Disordered" evidence="1">
    <location>
        <begin position="241"/>
        <end position="281"/>
    </location>
</feature>
<dbReference type="EMBL" id="JBJQND010000015">
    <property type="protein sequence ID" value="KAL3852745.1"/>
    <property type="molecule type" value="Genomic_DNA"/>
</dbReference>
<feature type="compositionally biased region" description="Polar residues" evidence="1">
    <location>
        <begin position="376"/>
        <end position="385"/>
    </location>
</feature>
<keyword evidence="2" id="KW-0732">Signal</keyword>
<evidence type="ECO:0000256" key="1">
    <source>
        <dbReference type="SAM" id="MobiDB-lite"/>
    </source>
</evidence>
<evidence type="ECO:0000313" key="4">
    <source>
        <dbReference type="EMBL" id="KAL3852745.1"/>
    </source>
</evidence>